<dbReference type="GO" id="GO:0005524">
    <property type="term" value="F:ATP binding"/>
    <property type="evidence" value="ECO:0007669"/>
    <property type="project" value="UniProtKB-KW"/>
</dbReference>
<evidence type="ECO:0000256" key="2">
    <source>
        <dbReference type="ARBA" id="ARBA00012438"/>
    </source>
</evidence>
<evidence type="ECO:0000256" key="6">
    <source>
        <dbReference type="ARBA" id="ARBA00022777"/>
    </source>
</evidence>
<dbReference type="Pfam" id="PF07730">
    <property type="entry name" value="HisKA_3"/>
    <property type="match status" value="1"/>
</dbReference>
<feature type="transmembrane region" description="Helical" evidence="9">
    <location>
        <begin position="85"/>
        <end position="102"/>
    </location>
</feature>
<keyword evidence="9" id="KW-0812">Transmembrane</keyword>
<dbReference type="AlphaFoldDB" id="A0A7X5BYB7"/>
<evidence type="ECO:0000256" key="9">
    <source>
        <dbReference type="SAM" id="Phobius"/>
    </source>
</evidence>
<keyword evidence="7" id="KW-0067">ATP-binding</keyword>
<feature type="transmembrane region" description="Helical" evidence="9">
    <location>
        <begin position="36"/>
        <end position="52"/>
    </location>
</feature>
<feature type="domain" description="Signal transduction histidine kinase subgroup 3 dimerisation and phosphoacceptor" evidence="10">
    <location>
        <begin position="187"/>
        <end position="250"/>
    </location>
</feature>
<evidence type="ECO:0000256" key="5">
    <source>
        <dbReference type="ARBA" id="ARBA00022741"/>
    </source>
</evidence>
<evidence type="ECO:0000259" key="10">
    <source>
        <dbReference type="Pfam" id="PF07730"/>
    </source>
</evidence>
<comment type="caution">
    <text evidence="11">The sequence shown here is derived from an EMBL/GenBank/DDBJ whole genome shotgun (WGS) entry which is preliminary data.</text>
</comment>
<sequence>MNLIDRRFFIRSIAAAASTAILMYAADFFAGPPLKIALNILIWATFVSRFLLRNFWQPKSSAIAFVALVALETAAGMIWFGETELIYFLAITVITTAVRLTMGPKRVPLLAVLILITGLYTAFGNVSLFSFLTFTFISLFFYLNVRSRRQRDSIFEENKRHLAELQVAYAHLQEASVASMRGAVQGERTRIARDIHDSVGHSLTSLIVQLQALRYMIAQDPAQAEQTLPGMLEVARQGLQDIRASVHSLADDRSVSGLAPLQALLARMETTASIRYDLRTELVEEDIDPCSWTIRK</sequence>
<keyword evidence="3" id="KW-0597">Phosphoprotein</keyword>
<evidence type="ECO:0000256" key="3">
    <source>
        <dbReference type="ARBA" id="ARBA00022553"/>
    </source>
</evidence>
<reference evidence="11 12" key="1">
    <citation type="submission" date="2020-01" db="EMBL/GenBank/DDBJ databases">
        <title>Paenibacillus soybeanensis sp. nov. isolated from the nodules of soybean (Glycine max(L.) Merr).</title>
        <authorList>
            <person name="Wang H."/>
        </authorList>
    </citation>
    <scope>NUCLEOTIDE SEQUENCE [LARGE SCALE GENOMIC DNA]</scope>
    <source>
        <strain evidence="11 12">DSM 23054</strain>
    </source>
</reference>
<dbReference type="PANTHER" id="PTHR24421:SF10">
    <property type="entry name" value="NITRATE_NITRITE SENSOR PROTEIN NARQ"/>
    <property type="match status" value="1"/>
</dbReference>
<feature type="transmembrane region" description="Helical" evidence="9">
    <location>
        <begin position="129"/>
        <end position="145"/>
    </location>
</feature>
<dbReference type="EC" id="2.7.13.3" evidence="2"/>
<dbReference type="InterPro" id="IPR050482">
    <property type="entry name" value="Sensor_HK_TwoCompSys"/>
</dbReference>
<comment type="catalytic activity">
    <reaction evidence="1">
        <text>ATP + protein L-histidine = ADP + protein N-phospho-L-histidine.</text>
        <dbReference type="EC" id="2.7.13.3"/>
    </reaction>
</comment>
<dbReference type="Proteomes" id="UP000558113">
    <property type="component" value="Unassembled WGS sequence"/>
</dbReference>
<name>A0A7X5BYB7_9BACL</name>
<evidence type="ECO:0000256" key="7">
    <source>
        <dbReference type="ARBA" id="ARBA00022840"/>
    </source>
</evidence>
<evidence type="ECO:0000313" key="11">
    <source>
        <dbReference type="EMBL" id="NBC71388.1"/>
    </source>
</evidence>
<dbReference type="GO" id="GO:0016020">
    <property type="term" value="C:membrane"/>
    <property type="evidence" value="ECO:0007669"/>
    <property type="project" value="InterPro"/>
</dbReference>
<dbReference type="RefSeq" id="WP_161701306.1">
    <property type="nucleotide sequence ID" value="NZ_JAAAMU010000011.1"/>
</dbReference>
<feature type="transmembrane region" description="Helical" evidence="9">
    <location>
        <begin position="12"/>
        <end position="30"/>
    </location>
</feature>
<dbReference type="GO" id="GO:0000155">
    <property type="term" value="F:phosphorelay sensor kinase activity"/>
    <property type="evidence" value="ECO:0007669"/>
    <property type="project" value="InterPro"/>
</dbReference>
<evidence type="ECO:0000256" key="1">
    <source>
        <dbReference type="ARBA" id="ARBA00000085"/>
    </source>
</evidence>
<evidence type="ECO:0000256" key="8">
    <source>
        <dbReference type="ARBA" id="ARBA00023012"/>
    </source>
</evidence>
<evidence type="ECO:0000256" key="4">
    <source>
        <dbReference type="ARBA" id="ARBA00022679"/>
    </source>
</evidence>
<organism evidence="11 12">
    <name type="scientific">Paenibacillus sacheonensis</name>
    <dbReference type="NCBI Taxonomy" id="742054"/>
    <lineage>
        <taxon>Bacteria</taxon>
        <taxon>Bacillati</taxon>
        <taxon>Bacillota</taxon>
        <taxon>Bacilli</taxon>
        <taxon>Bacillales</taxon>
        <taxon>Paenibacillaceae</taxon>
        <taxon>Paenibacillus</taxon>
    </lineage>
</organism>
<dbReference type="EMBL" id="JAAAMU010000011">
    <property type="protein sequence ID" value="NBC71388.1"/>
    <property type="molecule type" value="Genomic_DNA"/>
</dbReference>
<proteinExistence type="predicted"/>
<dbReference type="PANTHER" id="PTHR24421">
    <property type="entry name" value="NITRATE/NITRITE SENSOR PROTEIN NARX-RELATED"/>
    <property type="match status" value="1"/>
</dbReference>
<feature type="transmembrane region" description="Helical" evidence="9">
    <location>
        <begin position="107"/>
        <end position="123"/>
    </location>
</feature>
<keyword evidence="6" id="KW-0418">Kinase</keyword>
<dbReference type="InterPro" id="IPR011712">
    <property type="entry name" value="Sig_transdc_His_kin_sub3_dim/P"/>
</dbReference>
<keyword evidence="5" id="KW-0547">Nucleotide-binding</keyword>
<feature type="transmembrane region" description="Helical" evidence="9">
    <location>
        <begin position="61"/>
        <end position="79"/>
    </location>
</feature>
<evidence type="ECO:0000313" key="12">
    <source>
        <dbReference type="Proteomes" id="UP000558113"/>
    </source>
</evidence>
<keyword evidence="8" id="KW-0902">Two-component regulatory system</keyword>
<keyword evidence="12" id="KW-1185">Reference proteome</keyword>
<gene>
    <name evidence="11" type="ORF">GT003_20530</name>
</gene>
<dbReference type="GO" id="GO:0046983">
    <property type="term" value="F:protein dimerization activity"/>
    <property type="evidence" value="ECO:0007669"/>
    <property type="project" value="InterPro"/>
</dbReference>
<dbReference type="Gene3D" id="1.20.5.1930">
    <property type="match status" value="1"/>
</dbReference>
<keyword evidence="4" id="KW-0808">Transferase</keyword>
<keyword evidence="9" id="KW-1133">Transmembrane helix</keyword>
<dbReference type="OrthoDB" id="9781904at2"/>
<protein>
    <recommendedName>
        <fullName evidence="2">histidine kinase</fullName>
        <ecNumber evidence="2">2.7.13.3</ecNumber>
    </recommendedName>
</protein>
<accession>A0A7X5BYB7</accession>
<keyword evidence="9" id="KW-0472">Membrane</keyword>